<dbReference type="RefSeq" id="WP_369206252.1">
    <property type="nucleotide sequence ID" value="NZ_JBFNXQ010000029.1"/>
</dbReference>
<protein>
    <recommendedName>
        <fullName evidence="4">MYXO-CTERM domain-containing protein</fullName>
    </recommendedName>
</protein>
<evidence type="ECO:0000313" key="2">
    <source>
        <dbReference type="EMBL" id="MEX5718926.1"/>
    </source>
</evidence>
<dbReference type="EMBL" id="JBFNXQ010000029">
    <property type="protein sequence ID" value="MEX5718926.1"/>
    <property type="molecule type" value="Genomic_DNA"/>
</dbReference>
<name>A0ABV3XGU9_9ACTN</name>
<keyword evidence="1" id="KW-1133">Transmembrane helix</keyword>
<proteinExistence type="predicted"/>
<gene>
    <name evidence="2" type="ORF">ABQ292_11205</name>
</gene>
<keyword evidence="1" id="KW-0812">Transmembrane</keyword>
<evidence type="ECO:0008006" key="4">
    <source>
        <dbReference type="Google" id="ProtNLM"/>
    </source>
</evidence>
<reference evidence="2 3" key="1">
    <citation type="submission" date="2024-06" db="EMBL/GenBank/DDBJ databases">
        <title>Draft genome sequence of Geodermatophilus badlandi, a novel member of the Geodermatophilaceae isolated from badland sedimentary rocks in the Red desert, Wyoming, USA.</title>
        <authorList>
            <person name="Ben Tekaya S."/>
            <person name="Nouioui I."/>
            <person name="Flores G.M."/>
            <person name="Shaal M.N."/>
            <person name="Bredoire F."/>
            <person name="Basile F."/>
            <person name="Van Diepen L."/>
            <person name="Ward N.L."/>
        </authorList>
    </citation>
    <scope>NUCLEOTIDE SEQUENCE [LARGE SCALE GENOMIC DNA]</scope>
    <source>
        <strain evidence="2 3">WL48A</strain>
    </source>
</reference>
<keyword evidence="1" id="KW-0472">Membrane</keyword>
<comment type="caution">
    <text evidence="2">The sequence shown here is derived from an EMBL/GenBank/DDBJ whole genome shotgun (WGS) entry which is preliminary data.</text>
</comment>
<organism evidence="2 3">
    <name type="scientific">Geodermatophilus maliterrae</name>
    <dbReference type="NCBI Taxonomy" id="3162531"/>
    <lineage>
        <taxon>Bacteria</taxon>
        <taxon>Bacillati</taxon>
        <taxon>Actinomycetota</taxon>
        <taxon>Actinomycetes</taxon>
        <taxon>Geodermatophilales</taxon>
        <taxon>Geodermatophilaceae</taxon>
        <taxon>Geodermatophilus</taxon>
    </lineage>
</organism>
<feature type="transmembrane region" description="Helical" evidence="1">
    <location>
        <begin position="38"/>
        <end position="59"/>
    </location>
</feature>
<evidence type="ECO:0000313" key="3">
    <source>
        <dbReference type="Proteomes" id="UP001560045"/>
    </source>
</evidence>
<keyword evidence="3" id="KW-1185">Reference proteome</keyword>
<evidence type="ECO:0000256" key="1">
    <source>
        <dbReference type="SAM" id="Phobius"/>
    </source>
</evidence>
<sequence>MPRPRPLWLTVPLHAVLLLVVVLDVWAAVFWAGVGGSLGTPVAVLSGAVALLAALLLGIDVRRQVRGRRDPPDGRTDEPTT</sequence>
<dbReference type="Proteomes" id="UP001560045">
    <property type="component" value="Unassembled WGS sequence"/>
</dbReference>
<accession>A0ABV3XGU9</accession>
<feature type="transmembrane region" description="Helical" evidence="1">
    <location>
        <begin position="7"/>
        <end position="32"/>
    </location>
</feature>